<dbReference type="NCBIfam" id="TIGR01216">
    <property type="entry name" value="ATP_synt_epsi"/>
    <property type="match status" value="1"/>
</dbReference>
<dbReference type="GO" id="GO:0046933">
    <property type="term" value="F:proton-transporting ATP synthase activity, rotational mechanism"/>
    <property type="evidence" value="ECO:0007669"/>
    <property type="project" value="UniProtKB-UniRule"/>
</dbReference>
<keyword evidence="8" id="KW-0375">Hydrogen ion transport</keyword>
<keyword evidence="6 8" id="KW-0139">CF(1)</keyword>
<dbReference type="PANTHER" id="PTHR13822:SF10">
    <property type="entry name" value="ATP SYNTHASE EPSILON CHAIN, CHLOROPLASTIC"/>
    <property type="match status" value="1"/>
</dbReference>
<evidence type="ECO:0000256" key="5">
    <source>
        <dbReference type="ARBA" id="ARBA00023136"/>
    </source>
</evidence>
<gene>
    <name evidence="8" type="primary">atpC</name>
    <name evidence="13" type="ORF">SAMN04489757_101129</name>
</gene>
<dbReference type="InterPro" id="IPR020547">
    <property type="entry name" value="ATP_synth_F1_esu_C"/>
</dbReference>
<evidence type="ECO:0000256" key="4">
    <source>
        <dbReference type="ARBA" id="ARBA00023065"/>
    </source>
</evidence>
<evidence type="ECO:0000256" key="7">
    <source>
        <dbReference type="ARBA" id="ARBA00023310"/>
    </source>
</evidence>
<dbReference type="STRING" id="1527.SAMN04489757_101129"/>
<name>A0A1I5BPA4_9FIRM</name>
<comment type="function">
    <text evidence="8">Produces ATP from ADP in the presence of a proton gradient across the membrane.</text>
</comment>
<sequence>MADQQTNFPNEKKINLKITTPRGVKFVEKADMLIMRCVDGDLGVLPGHAPVSAVLGDGILHIFNDGVEKQLAVFGGIAQIESKNVDIFSTIAQHPEEIDLERARADREKAEAAMQEEAEELQIQNTQVLLRRSLVRIEVSSHLEEADYYDDGGNEDEDN</sequence>
<dbReference type="Proteomes" id="UP000198806">
    <property type="component" value="Unassembled WGS sequence"/>
</dbReference>
<dbReference type="SUPFAM" id="SSF51344">
    <property type="entry name" value="Epsilon subunit of F1F0-ATP synthase N-terminal domain"/>
    <property type="match status" value="1"/>
</dbReference>
<dbReference type="InterPro" id="IPR036771">
    <property type="entry name" value="ATPsynth_dsu/esu_N"/>
</dbReference>
<keyword evidence="14" id="KW-1185">Reference proteome</keyword>
<evidence type="ECO:0000259" key="11">
    <source>
        <dbReference type="Pfam" id="PF00401"/>
    </source>
</evidence>
<evidence type="ECO:0000256" key="6">
    <source>
        <dbReference type="ARBA" id="ARBA00023196"/>
    </source>
</evidence>
<evidence type="ECO:0000256" key="3">
    <source>
        <dbReference type="ARBA" id="ARBA00022448"/>
    </source>
</evidence>
<dbReference type="AlphaFoldDB" id="A0A1I5BPA4"/>
<dbReference type="Gene3D" id="2.60.15.10">
    <property type="entry name" value="F0F1 ATP synthase delta/epsilon subunit, N-terminal"/>
    <property type="match status" value="1"/>
</dbReference>
<evidence type="ECO:0000259" key="12">
    <source>
        <dbReference type="Pfam" id="PF02823"/>
    </source>
</evidence>
<feature type="domain" description="ATP synthase epsilon subunit C-terminal" evidence="11">
    <location>
        <begin position="96"/>
        <end position="140"/>
    </location>
</feature>
<keyword evidence="3 8" id="KW-0813">Transport</keyword>
<dbReference type="Pfam" id="PF02823">
    <property type="entry name" value="ATP-synt_DE_N"/>
    <property type="match status" value="1"/>
</dbReference>
<accession>A0A1I5BPA4</accession>
<comment type="similarity">
    <text evidence="2 8 9">Belongs to the ATPase epsilon chain family.</text>
</comment>
<dbReference type="GO" id="GO:0012505">
    <property type="term" value="C:endomembrane system"/>
    <property type="evidence" value="ECO:0007669"/>
    <property type="project" value="UniProtKB-SubCell"/>
</dbReference>
<evidence type="ECO:0000256" key="9">
    <source>
        <dbReference type="RuleBase" id="RU003656"/>
    </source>
</evidence>
<protein>
    <recommendedName>
        <fullName evidence="8">ATP synthase epsilon chain</fullName>
    </recommendedName>
    <alternativeName>
        <fullName evidence="8">ATP synthase F1 sector epsilon subunit</fullName>
    </alternativeName>
    <alternativeName>
        <fullName evidence="8">F-ATPase epsilon subunit</fullName>
    </alternativeName>
</protein>
<dbReference type="GO" id="GO:0045259">
    <property type="term" value="C:proton-transporting ATP synthase complex"/>
    <property type="evidence" value="ECO:0007669"/>
    <property type="project" value="UniProtKB-KW"/>
</dbReference>
<reference evidence="13 14" key="1">
    <citation type="submission" date="2016-10" db="EMBL/GenBank/DDBJ databases">
        <authorList>
            <person name="de Groot N.N."/>
        </authorList>
    </citation>
    <scope>NUCLEOTIDE SEQUENCE [LARGE SCALE GENOMIC DNA]</scope>
    <source>
        <strain evidence="13 14">DSM 1283</strain>
    </source>
</reference>
<dbReference type="HAMAP" id="MF_00530">
    <property type="entry name" value="ATP_synth_epsil_bac"/>
    <property type="match status" value="1"/>
</dbReference>
<evidence type="ECO:0000256" key="10">
    <source>
        <dbReference type="SAM" id="Coils"/>
    </source>
</evidence>
<evidence type="ECO:0000313" key="14">
    <source>
        <dbReference type="Proteomes" id="UP000198806"/>
    </source>
</evidence>
<dbReference type="EMBL" id="FOWD01000001">
    <property type="protein sequence ID" value="SFN76548.1"/>
    <property type="molecule type" value="Genomic_DNA"/>
</dbReference>
<evidence type="ECO:0000256" key="8">
    <source>
        <dbReference type="HAMAP-Rule" id="MF_00530"/>
    </source>
</evidence>
<comment type="subunit">
    <text evidence="8 9">F-type ATPases have 2 components, CF(1) - the catalytic core - and CF(0) - the membrane proton channel. CF(1) has five subunits: alpha(3), beta(3), gamma(1), delta(1), epsilon(1). CF(0) has three main subunits: a, b and c.</text>
</comment>
<organism evidence="13 14">
    <name type="scientific">Anaerocolumna aminovalerica</name>
    <dbReference type="NCBI Taxonomy" id="1527"/>
    <lineage>
        <taxon>Bacteria</taxon>
        <taxon>Bacillati</taxon>
        <taxon>Bacillota</taxon>
        <taxon>Clostridia</taxon>
        <taxon>Lachnospirales</taxon>
        <taxon>Lachnospiraceae</taxon>
        <taxon>Anaerocolumna</taxon>
    </lineage>
</organism>
<dbReference type="RefSeq" id="WP_170847841.1">
    <property type="nucleotide sequence ID" value="NZ_BAABFM010000003.1"/>
</dbReference>
<proteinExistence type="inferred from homology"/>
<evidence type="ECO:0000256" key="1">
    <source>
        <dbReference type="ARBA" id="ARBA00004184"/>
    </source>
</evidence>
<dbReference type="CDD" id="cd12152">
    <property type="entry name" value="F1-ATPase_delta"/>
    <property type="match status" value="1"/>
</dbReference>
<feature type="domain" description="ATP synthase F1 complex delta/epsilon subunit N-terminal" evidence="12">
    <location>
        <begin position="15"/>
        <end position="88"/>
    </location>
</feature>
<evidence type="ECO:0000313" key="13">
    <source>
        <dbReference type="EMBL" id="SFN76548.1"/>
    </source>
</evidence>
<keyword evidence="7 8" id="KW-0066">ATP synthesis</keyword>
<dbReference type="Pfam" id="PF00401">
    <property type="entry name" value="ATP-synt_DE"/>
    <property type="match status" value="1"/>
</dbReference>
<dbReference type="PANTHER" id="PTHR13822">
    <property type="entry name" value="ATP SYNTHASE DELTA/EPSILON CHAIN"/>
    <property type="match status" value="1"/>
</dbReference>
<keyword evidence="5 8" id="KW-0472">Membrane</keyword>
<keyword evidence="10" id="KW-0175">Coiled coil</keyword>
<comment type="subcellular location">
    <subcellularLocation>
        <location evidence="8">Cell membrane</location>
        <topology evidence="8">Peripheral membrane protein</topology>
    </subcellularLocation>
    <subcellularLocation>
        <location evidence="1">Endomembrane system</location>
        <topology evidence="1">Peripheral membrane protein</topology>
    </subcellularLocation>
</comment>
<keyword evidence="8" id="KW-1003">Cell membrane</keyword>
<dbReference type="GO" id="GO:0005886">
    <property type="term" value="C:plasma membrane"/>
    <property type="evidence" value="ECO:0007669"/>
    <property type="project" value="UniProtKB-SubCell"/>
</dbReference>
<dbReference type="InterPro" id="IPR020546">
    <property type="entry name" value="ATP_synth_F1_dsu/esu_N"/>
</dbReference>
<evidence type="ECO:0000256" key="2">
    <source>
        <dbReference type="ARBA" id="ARBA00005712"/>
    </source>
</evidence>
<dbReference type="GO" id="GO:0005524">
    <property type="term" value="F:ATP binding"/>
    <property type="evidence" value="ECO:0007669"/>
    <property type="project" value="UniProtKB-UniRule"/>
</dbReference>
<keyword evidence="4 8" id="KW-0406">Ion transport</keyword>
<feature type="coiled-coil region" evidence="10">
    <location>
        <begin position="100"/>
        <end position="127"/>
    </location>
</feature>
<dbReference type="InterPro" id="IPR001469">
    <property type="entry name" value="ATP_synth_F1_dsu/esu"/>
</dbReference>